<dbReference type="AlphaFoldDB" id="A0A9Q3FN26"/>
<evidence type="ECO:0000313" key="2">
    <source>
        <dbReference type="Proteomes" id="UP000765509"/>
    </source>
</evidence>
<sequence>MVTIGPRSNVLLPLPSFIGWIITLLRSRSEVTIGWWPRRGGGKINAWRDRANHPELFPSACLGSRGPLPLGNTFIIVNHKGVLTRASWTGTPLGTWLEGLDNEQEFLVCLLASITSISCCLGTNAGDTPLSA</sequence>
<keyword evidence="2" id="KW-1185">Reference proteome</keyword>
<comment type="caution">
    <text evidence="1">The sequence shown here is derived from an EMBL/GenBank/DDBJ whole genome shotgun (WGS) entry which is preliminary data.</text>
</comment>
<gene>
    <name evidence="1" type="ORF">O181_080538</name>
</gene>
<reference evidence="1" key="1">
    <citation type="submission" date="2021-03" db="EMBL/GenBank/DDBJ databases">
        <title>Draft genome sequence of rust myrtle Austropuccinia psidii MF-1, a brazilian biotype.</title>
        <authorList>
            <person name="Quecine M.C."/>
            <person name="Pachon D.M.R."/>
            <person name="Bonatelli M.L."/>
            <person name="Correr F.H."/>
            <person name="Franceschini L.M."/>
            <person name="Leite T.F."/>
            <person name="Margarido G.R.A."/>
            <person name="Almeida C.A."/>
            <person name="Ferrarezi J.A."/>
            <person name="Labate C.A."/>
        </authorList>
    </citation>
    <scope>NUCLEOTIDE SEQUENCE</scope>
    <source>
        <strain evidence="1">MF-1</strain>
    </source>
</reference>
<dbReference type="EMBL" id="AVOT02045469">
    <property type="protein sequence ID" value="MBW0540823.1"/>
    <property type="molecule type" value="Genomic_DNA"/>
</dbReference>
<dbReference type="Proteomes" id="UP000765509">
    <property type="component" value="Unassembled WGS sequence"/>
</dbReference>
<organism evidence="1 2">
    <name type="scientific">Austropuccinia psidii MF-1</name>
    <dbReference type="NCBI Taxonomy" id="1389203"/>
    <lineage>
        <taxon>Eukaryota</taxon>
        <taxon>Fungi</taxon>
        <taxon>Dikarya</taxon>
        <taxon>Basidiomycota</taxon>
        <taxon>Pucciniomycotina</taxon>
        <taxon>Pucciniomycetes</taxon>
        <taxon>Pucciniales</taxon>
        <taxon>Sphaerophragmiaceae</taxon>
        <taxon>Austropuccinia</taxon>
    </lineage>
</organism>
<proteinExistence type="predicted"/>
<accession>A0A9Q3FN26</accession>
<protein>
    <submittedName>
        <fullName evidence="1">Uncharacterized protein</fullName>
    </submittedName>
</protein>
<name>A0A9Q3FN26_9BASI</name>
<evidence type="ECO:0000313" key="1">
    <source>
        <dbReference type="EMBL" id="MBW0540823.1"/>
    </source>
</evidence>